<feature type="compositionally biased region" description="Gly residues" evidence="1">
    <location>
        <begin position="113"/>
        <end position="122"/>
    </location>
</feature>
<evidence type="ECO:0000256" key="1">
    <source>
        <dbReference type="SAM" id="MobiDB-lite"/>
    </source>
</evidence>
<gene>
    <name evidence="2" type="ORF">F0562_034863</name>
</gene>
<feature type="region of interest" description="Disordered" evidence="1">
    <location>
        <begin position="84"/>
        <end position="122"/>
    </location>
</feature>
<sequence length="199" mass="21296">MEVSLIADTVTVAASQGLGFAKFLLPRHDFPSNNHLSLYDSSSEQPSYAGVLQIYAVIFPVDTVAPPPVKSNYLKAAPRRLVRKTRRTRRRSLTGDGAEDGEDGSCFGDAGDGDGPFGGGGGGGGGSGWNFDRFGGSNWDESSSSWPSDPAFDFVYEVISWIALSNCLHFAFKKVVRIVADGVGDPAREKVPMRMSPIC</sequence>
<dbReference type="EMBL" id="CM018045">
    <property type="protein sequence ID" value="KAA8527422.1"/>
    <property type="molecule type" value="Genomic_DNA"/>
</dbReference>
<dbReference type="PANTHER" id="PTHR36751">
    <property type="entry name" value="F3E22.8 PROTEIN"/>
    <property type="match status" value="1"/>
</dbReference>
<protein>
    <submittedName>
        <fullName evidence="2">Uncharacterized protein</fullName>
    </submittedName>
</protein>
<evidence type="ECO:0000313" key="2">
    <source>
        <dbReference type="EMBL" id="KAA8527422.1"/>
    </source>
</evidence>
<accession>A0A5J5AC45</accession>
<organism evidence="2 3">
    <name type="scientific">Nyssa sinensis</name>
    <dbReference type="NCBI Taxonomy" id="561372"/>
    <lineage>
        <taxon>Eukaryota</taxon>
        <taxon>Viridiplantae</taxon>
        <taxon>Streptophyta</taxon>
        <taxon>Embryophyta</taxon>
        <taxon>Tracheophyta</taxon>
        <taxon>Spermatophyta</taxon>
        <taxon>Magnoliopsida</taxon>
        <taxon>eudicotyledons</taxon>
        <taxon>Gunneridae</taxon>
        <taxon>Pentapetalae</taxon>
        <taxon>asterids</taxon>
        <taxon>Cornales</taxon>
        <taxon>Nyssaceae</taxon>
        <taxon>Nyssa</taxon>
    </lineage>
</organism>
<dbReference type="OrthoDB" id="1914074at2759"/>
<dbReference type="Proteomes" id="UP000325577">
    <property type="component" value="Linkage Group LG21"/>
</dbReference>
<reference evidence="2 3" key="1">
    <citation type="submission" date="2019-09" db="EMBL/GenBank/DDBJ databases">
        <title>A chromosome-level genome assembly of the Chinese tupelo Nyssa sinensis.</title>
        <authorList>
            <person name="Yang X."/>
            <person name="Kang M."/>
            <person name="Yang Y."/>
            <person name="Xiong H."/>
            <person name="Wang M."/>
            <person name="Zhang Z."/>
            <person name="Wang Z."/>
            <person name="Wu H."/>
            <person name="Ma T."/>
            <person name="Liu J."/>
            <person name="Xi Z."/>
        </authorList>
    </citation>
    <scope>NUCLEOTIDE SEQUENCE [LARGE SCALE GENOMIC DNA]</scope>
    <source>
        <strain evidence="2">J267</strain>
        <tissue evidence="2">Leaf</tissue>
    </source>
</reference>
<evidence type="ECO:0000313" key="3">
    <source>
        <dbReference type="Proteomes" id="UP000325577"/>
    </source>
</evidence>
<proteinExistence type="predicted"/>
<name>A0A5J5AC45_9ASTE</name>
<dbReference type="PANTHER" id="PTHR36751:SF1">
    <property type="entry name" value="F3E22.8 PROTEIN"/>
    <property type="match status" value="1"/>
</dbReference>
<dbReference type="AlphaFoldDB" id="A0A5J5AC45"/>
<keyword evidence="3" id="KW-1185">Reference proteome</keyword>